<dbReference type="PROSITE" id="PS51903">
    <property type="entry name" value="CLP_R"/>
    <property type="match status" value="1"/>
</dbReference>
<feature type="region of interest" description="Disordered" evidence="4">
    <location>
        <begin position="802"/>
        <end position="830"/>
    </location>
</feature>
<proteinExistence type="inferred from homology"/>
<feature type="compositionally biased region" description="Low complexity" evidence="4">
    <location>
        <begin position="181"/>
        <end position="194"/>
    </location>
</feature>
<dbReference type="InterPro" id="IPR058680">
    <property type="entry name" value="NBD_SMAX1-like"/>
</dbReference>
<comment type="caution">
    <text evidence="6">The sequence shown here is derived from an EMBL/GenBank/DDBJ whole genome shotgun (WGS) entry which is preliminary data.</text>
</comment>
<dbReference type="PANTHER" id="PTHR43572:SF5">
    <property type="entry name" value="OS02G0537800 PROTEIN"/>
    <property type="match status" value="1"/>
</dbReference>
<dbReference type="Gene3D" id="1.10.1780.10">
    <property type="entry name" value="Clp, N-terminal domain"/>
    <property type="match status" value="1"/>
</dbReference>
<evidence type="ECO:0000259" key="5">
    <source>
        <dbReference type="PROSITE" id="PS51903"/>
    </source>
</evidence>
<gene>
    <name evidence="6" type="primary">SMXL3_3</name>
    <name evidence="6" type="ORF">Zm00014a_019614</name>
</gene>
<evidence type="ECO:0000256" key="2">
    <source>
        <dbReference type="ARBA" id="ARBA00022737"/>
    </source>
</evidence>
<dbReference type="Gene3D" id="3.40.50.300">
    <property type="entry name" value="P-loop containing nucleotide triphosphate hydrolases"/>
    <property type="match status" value="1"/>
</dbReference>
<evidence type="ECO:0000313" key="6">
    <source>
        <dbReference type="EMBL" id="PWZ23238.1"/>
    </source>
</evidence>
<sequence>MRAGGCTVQQALSPEAAVVVKQAVSLARRRGNAQVTPLHVASAMLQQQAPTGLLRAACLQSHSHPLQCKALELCFNVALNRLPASASPLLGGHGHVYYPPSLSNALVAAFKRAQAHQRRGSVDTQQQQQPPVLAVKIELEQLVISILDDPSVSRVMREAGFSSTHVKANVEQAVSSIEANNNSASAAATKNPNPSASPPEETTKPGKLLVLPLDQARDEDVAVVLDCLASRSKKRVMVVAECAASAEAPVRAAVERIKRGEALRGAQVVSVSVSRFRDLPRDEAERVLVELRCAVKAGGRAGGVVLVVEDLGWAAEFWAGRGESGRARWPSACCYYCAVEHAVAEVRALACRGGDGVWLVGYGTYQSYMRCRAGQPSLETLWGLQTLAVPAGSLAFSLNFVGDSATAMTINHQSISCKMAKCDDDRSGNGSAAPRCLSLLDAGGSGRLTGAVSSFCAADCSATKCDATVKSSIPPWLQHCRDHQEPSRCKKSSTCGGSPSHHHRTALNFSTVVSPSSSTVSSYEQHYHLRHQSYQPWLLVADGAREAEHPCNKARCSAAVQLHVVDDEDGKPLSAIKVKSHDSSASNGSVECRSRFKELSAENLKVLCSALEKEVPWQAEIVPEIASTVLQCRSGMARRREAAVSSSRPSSTQACAKEDTWMLFHGGDAEGKSRVARELARLVFGSRKSFVSIGGSRTTASSPACWSDGCSEQQRKRPRLTEASNHGCRHESLYEAVRDNPHRVILVQDVEQGGCWRCQRDILEAIQSGLVRSRAGDDDAALGDAIVVLSCQSLDAWSTTSSPLTTKKAKAESKEEPEEEESAGDHRRKEAITAVAASPSSSLCFDLNMDVENHDTESCFTDASLLKAVDRTFFFRRPDESSD</sequence>
<accession>A0A3L6ERF1</accession>
<comment type="similarity">
    <text evidence="1">Belongs to the ClpA/ClpB family.</text>
</comment>
<dbReference type="ExpressionAtlas" id="A0A3L6ERF1">
    <property type="expression patterns" value="baseline and differential"/>
</dbReference>
<feature type="region of interest" description="Disordered" evidence="4">
    <location>
        <begin position="181"/>
        <end position="205"/>
    </location>
</feature>
<keyword evidence="2 3" id="KW-0677">Repeat</keyword>
<dbReference type="InterPro" id="IPR027417">
    <property type="entry name" value="P-loop_NTPase"/>
</dbReference>
<evidence type="ECO:0000313" key="7">
    <source>
        <dbReference type="Proteomes" id="UP000251960"/>
    </source>
</evidence>
<evidence type="ECO:0000256" key="3">
    <source>
        <dbReference type="PROSITE-ProRule" id="PRU01251"/>
    </source>
</evidence>
<dbReference type="SUPFAM" id="SSF81923">
    <property type="entry name" value="Double Clp-N motif"/>
    <property type="match status" value="1"/>
</dbReference>
<dbReference type="EMBL" id="NCVQ01000006">
    <property type="protein sequence ID" value="PWZ23238.1"/>
    <property type="molecule type" value="Genomic_DNA"/>
</dbReference>
<dbReference type="InterPro" id="IPR036628">
    <property type="entry name" value="Clp_N_dom_sf"/>
</dbReference>
<name>A0A3L6ERF1_MAIZE</name>
<organism evidence="6 7">
    <name type="scientific">Zea mays</name>
    <name type="common">Maize</name>
    <dbReference type="NCBI Taxonomy" id="4577"/>
    <lineage>
        <taxon>Eukaryota</taxon>
        <taxon>Viridiplantae</taxon>
        <taxon>Streptophyta</taxon>
        <taxon>Embryophyta</taxon>
        <taxon>Tracheophyta</taxon>
        <taxon>Spermatophyta</taxon>
        <taxon>Magnoliopsida</taxon>
        <taxon>Liliopsida</taxon>
        <taxon>Poales</taxon>
        <taxon>Poaceae</taxon>
        <taxon>PACMAD clade</taxon>
        <taxon>Panicoideae</taxon>
        <taxon>Andropogonodae</taxon>
        <taxon>Andropogoneae</taxon>
        <taxon>Tripsacinae</taxon>
        <taxon>Zea</taxon>
    </lineage>
</organism>
<dbReference type="InterPro" id="IPR051650">
    <property type="entry name" value="SL_signaling_regulator"/>
</dbReference>
<dbReference type="Pfam" id="PF23569">
    <property type="entry name" value="NBD_SMAX1"/>
    <property type="match status" value="1"/>
</dbReference>
<dbReference type="Proteomes" id="UP000251960">
    <property type="component" value="Chromosome 5"/>
</dbReference>
<protein>
    <submittedName>
        <fullName evidence="6">Protein SMAX1-LIKE 3</fullName>
    </submittedName>
</protein>
<evidence type="ECO:0000256" key="1">
    <source>
        <dbReference type="ARBA" id="ARBA00008675"/>
    </source>
</evidence>
<evidence type="ECO:0000256" key="4">
    <source>
        <dbReference type="SAM" id="MobiDB-lite"/>
    </source>
</evidence>
<reference evidence="6 7" key="1">
    <citation type="journal article" date="2018" name="Nat. Genet.">
        <title>Extensive intraspecific gene order and gene structural variations between Mo17 and other maize genomes.</title>
        <authorList>
            <person name="Sun S."/>
            <person name="Zhou Y."/>
            <person name="Chen J."/>
            <person name="Shi J."/>
            <person name="Zhao H."/>
            <person name="Zhao H."/>
            <person name="Song W."/>
            <person name="Zhang M."/>
            <person name="Cui Y."/>
            <person name="Dong X."/>
            <person name="Liu H."/>
            <person name="Ma X."/>
            <person name="Jiao Y."/>
            <person name="Wang B."/>
            <person name="Wei X."/>
            <person name="Stein J.C."/>
            <person name="Glaubitz J.C."/>
            <person name="Lu F."/>
            <person name="Yu G."/>
            <person name="Liang C."/>
            <person name="Fengler K."/>
            <person name="Li B."/>
            <person name="Rafalski A."/>
            <person name="Schnable P.S."/>
            <person name="Ware D.H."/>
            <person name="Buckler E.S."/>
            <person name="Lai J."/>
        </authorList>
    </citation>
    <scope>NUCLEOTIDE SEQUENCE [LARGE SCALE GENOMIC DNA]</scope>
    <source>
        <strain evidence="7">cv. Missouri 17</strain>
        <tissue evidence="6">Seedling</tissue>
    </source>
</reference>
<dbReference type="PANTHER" id="PTHR43572">
    <property type="entry name" value="CHAPERONE PROTEIN CLPD, CHLOROPLASTIC"/>
    <property type="match status" value="1"/>
</dbReference>
<dbReference type="Pfam" id="PF02861">
    <property type="entry name" value="Clp_N"/>
    <property type="match status" value="1"/>
</dbReference>
<dbReference type="AlphaFoldDB" id="A0A3L6ERF1"/>
<dbReference type="InterPro" id="IPR004176">
    <property type="entry name" value="Clp_R_N"/>
</dbReference>
<feature type="domain" description="Clp R" evidence="5">
    <location>
        <begin position="8"/>
        <end position="176"/>
    </location>
</feature>